<gene>
    <name evidence="6" type="primary">tiaS</name>
    <name evidence="11" type="ordered locus">Ferp_1288</name>
</gene>
<dbReference type="GO" id="GO:0016879">
    <property type="term" value="F:ligase activity, forming carbon-nitrogen bonds"/>
    <property type="evidence" value="ECO:0007669"/>
    <property type="project" value="UniProtKB-UniRule"/>
</dbReference>
<keyword evidence="12" id="KW-1185">Reference proteome</keyword>
<dbReference type="GO" id="GO:0002101">
    <property type="term" value="P:tRNA wobble cytosine modification"/>
    <property type="evidence" value="ECO:0007669"/>
    <property type="project" value="UniProtKB-UniRule"/>
</dbReference>
<dbReference type="RefSeq" id="WP_012965785.1">
    <property type="nucleotide sequence ID" value="NC_013849.1"/>
</dbReference>
<comment type="similarity">
    <text evidence="6">Belongs to the TiaS family.</text>
</comment>
<dbReference type="Pfam" id="PF23783">
    <property type="entry name" value="Zn_ribbon_TiaS"/>
    <property type="match status" value="1"/>
</dbReference>
<feature type="domain" description="TiaS C-terminal zinc ribbon" evidence="10">
    <location>
        <begin position="348"/>
        <end position="387"/>
    </location>
</feature>
<evidence type="ECO:0000256" key="4">
    <source>
        <dbReference type="ARBA" id="ARBA00022741"/>
    </source>
</evidence>
<evidence type="ECO:0000256" key="2">
    <source>
        <dbReference type="ARBA" id="ARBA00022598"/>
    </source>
</evidence>
<keyword evidence="3 6" id="KW-0819">tRNA processing</keyword>
<evidence type="ECO:0000313" key="11">
    <source>
        <dbReference type="EMBL" id="ADC65442.1"/>
    </source>
</evidence>
<dbReference type="GO" id="GO:0003676">
    <property type="term" value="F:nucleic acid binding"/>
    <property type="evidence" value="ECO:0007669"/>
    <property type="project" value="InterPro"/>
</dbReference>
<evidence type="ECO:0000256" key="1">
    <source>
        <dbReference type="ARBA" id="ARBA00022490"/>
    </source>
</evidence>
<dbReference type="EMBL" id="CP001899">
    <property type="protein sequence ID" value="ADC65442.1"/>
    <property type="molecule type" value="Genomic_DNA"/>
</dbReference>
<dbReference type="eggNOG" id="arCOG01115">
    <property type="taxonomic scope" value="Archaea"/>
</dbReference>
<dbReference type="GO" id="GO:0005524">
    <property type="term" value="F:ATP binding"/>
    <property type="evidence" value="ECO:0007669"/>
    <property type="project" value="UniProtKB-KW"/>
</dbReference>
<comment type="catalytic activity">
    <reaction evidence="6">
        <text>cytidine(34) in tRNA(Ile2) + agmatine + ATP + H2O = 2-agmatinylcytidine(34) in tRNA(Ile2) + AMP + 2 phosphate + 2 H(+)</text>
        <dbReference type="Rhea" id="RHEA:43608"/>
        <dbReference type="Rhea" id="RHEA-COMP:10625"/>
        <dbReference type="Rhea" id="RHEA-COMP:10626"/>
        <dbReference type="ChEBI" id="CHEBI:15377"/>
        <dbReference type="ChEBI" id="CHEBI:15378"/>
        <dbReference type="ChEBI" id="CHEBI:30616"/>
        <dbReference type="ChEBI" id="CHEBI:43474"/>
        <dbReference type="ChEBI" id="CHEBI:58145"/>
        <dbReference type="ChEBI" id="CHEBI:82748"/>
        <dbReference type="ChEBI" id="CHEBI:83545"/>
        <dbReference type="ChEBI" id="CHEBI:456215"/>
        <dbReference type="EC" id="6.3.4.22"/>
    </reaction>
</comment>
<keyword evidence="2 6" id="KW-0436">Ligase</keyword>
<keyword evidence="5 6" id="KW-0067">ATP-binding</keyword>
<feature type="domain" description="OB" evidence="7">
    <location>
        <begin position="267"/>
        <end position="324"/>
    </location>
</feature>
<dbReference type="CDD" id="cd04482">
    <property type="entry name" value="RPA2_OBF_like"/>
    <property type="match status" value="1"/>
</dbReference>
<evidence type="ECO:0000259" key="8">
    <source>
        <dbReference type="Pfam" id="PF08489"/>
    </source>
</evidence>
<keyword evidence="1 6" id="KW-0963">Cytoplasm</keyword>
<dbReference type="InterPro" id="IPR013696">
    <property type="entry name" value="TiaS_FLD"/>
</dbReference>
<dbReference type="Pfam" id="PF22641">
    <property type="entry name" value="TiaS_TCKD"/>
    <property type="match status" value="1"/>
</dbReference>
<dbReference type="KEGG" id="fpl:Ferp_1288"/>
<protein>
    <recommendedName>
        <fullName evidence="6">tRNA(Ile2) 2-agmatinylcytidine synthetase TiaS</fullName>
        <shortName evidence="6">tRNA(Ile2)-agm2C synthetase</shortName>
        <ecNumber evidence="6">6.3.4.22</ecNumber>
    </recommendedName>
    <alternativeName>
        <fullName evidence="6">tRNA(Ile2) agmatidine synthetase</fullName>
    </alternativeName>
</protein>
<evidence type="ECO:0000259" key="9">
    <source>
        <dbReference type="Pfam" id="PF22641"/>
    </source>
</evidence>
<dbReference type="PANTHER" id="PTHR40705">
    <property type="entry name" value="TRNA(ILE2) 2-AGMATINYLCYTIDINE SYNTHETASE TIAS"/>
    <property type="match status" value="1"/>
</dbReference>
<evidence type="ECO:0000259" key="7">
    <source>
        <dbReference type="Pfam" id="PF01336"/>
    </source>
</evidence>
<reference evidence="11 12" key="2">
    <citation type="journal article" date="2011" name="Stand. Genomic Sci.">
        <title>Complete genome sequence of Ferroglobus placidus AEDII12DO.</title>
        <authorList>
            <person name="Anderson I."/>
            <person name="Risso C."/>
            <person name="Holmes D."/>
            <person name="Lucas S."/>
            <person name="Copeland A."/>
            <person name="Lapidus A."/>
            <person name="Cheng J.F."/>
            <person name="Bruce D."/>
            <person name="Goodwin L."/>
            <person name="Pitluck S."/>
            <person name="Saunders E."/>
            <person name="Brettin T."/>
            <person name="Detter J.C."/>
            <person name="Han C."/>
            <person name="Tapia R."/>
            <person name="Larimer F."/>
            <person name="Land M."/>
            <person name="Hauser L."/>
            <person name="Woyke T."/>
            <person name="Lovley D."/>
            <person name="Kyrpides N."/>
            <person name="Ivanova N."/>
        </authorList>
    </citation>
    <scope>NUCLEOTIDE SEQUENCE [LARGE SCALE GENOMIC DNA]</scope>
    <source>
        <strain evidence="12">DSM 10642 / AEDII12DO</strain>
    </source>
</reference>
<comment type="function">
    <text evidence="6">ATP-dependent agmatine transferase that catalyzes the formation of 2-agmatinylcytidine (agm2C) at the wobble position (C34) of tRNA(Ile2), converting the codon specificity from AUG to AUA.</text>
</comment>
<dbReference type="Gene3D" id="2.40.50.1010">
    <property type="match status" value="1"/>
</dbReference>
<organism evidence="11 12">
    <name type="scientific">Ferroglobus placidus (strain DSM 10642 / AEDII12DO)</name>
    <dbReference type="NCBI Taxonomy" id="589924"/>
    <lineage>
        <taxon>Archaea</taxon>
        <taxon>Methanobacteriati</taxon>
        <taxon>Methanobacteriota</taxon>
        <taxon>Archaeoglobi</taxon>
        <taxon>Archaeoglobales</taxon>
        <taxon>Archaeoglobaceae</taxon>
        <taxon>Ferroglobus</taxon>
    </lineage>
</organism>
<dbReference type="InterPro" id="IPR055394">
    <property type="entry name" value="Zn_ribbon_TiaS"/>
</dbReference>
<feature type="domain" description="TiaS-like TCKD" evidence="9">
    <location>
        <begin position="5"/>
        <end position="127"/>
    </location>
</feature>
<dbReference type="HOGENOM" id="CLU_675459_0_0_2"/>
<dbReference type="PaxDb" id="589924-Ferp_1288"/>
<dbReference type="GeneID" id="8778801"/>
<evidence type="ECO:0000256" key="5">
    <source>
        <dbReference type="ARBA" id="ARBA00022840"/>
    </source>
</evidence>
<dbReference type="Pfam" id="PF08489">
    <property type="entry name" value="TiaS_FLD"/>
    <property type="match status" value="1"/>
</dbReference>
<evidence type="ECO:0000313" key="12">
    <source>
        <dbReference type="Proteomes" id="UP000002613"/>
    </source>
</evidence>
<dbReference type="AlphaFoldDB" id="D3RY79"/>
<dbReference type="InterPro" id="IPR024913">
    <property type="entry name" value="tRNA_Ile2__agm2C_synt"/>
</dbReference>
<dbReference type="EC" id="6.3.4.22" evidence="6"/>
<comment type="subcellular location">
    <subcellularLocation>
        <location evidence="6">Cytoplasm</location>
    </subcellularLocation>
</comment>
<dbReference type="STRING" id="589924.Ferp_1288"/>
<dbReference type="Gene3D" id="3.90.600.20">
    <property type="match status" value="1"/>
</dbReference>
<feature type="domain" description="TiaS FLD" evidence="8">
    <location>
        <begin position="138"/>
        <end position="250"/>
    </location>
</feature>
<dbReference type="Gene3D" id="3.30.70.2200">
    <property type="match status" value="1"/>
</dbReference>
<evidence type="ECO:0000259" key="10">
    <source>
        <dbReference type="Pfam" id="PF23783"/>
    </source>
</evidence>
<dbReference type="InterPro" id="IPR053870">
    <property type="entry name" value="TiaS-like_TCKD"/>
</dbReference>
<dbReference type="InterPro" id="IPR004365">
    <property type="entry name" value="NA-bd_OB_tRNA"/>
</dbReference>
<accession>D3RY79</accession>
<dbReference type="GO" id="GO:0005737">
    <property type="term" value="C:cytoplasm"/>
    <property type="evidence" value="ECO:0007669"/>
    <property type="project" value="UniProtKB-SubCell"/>
</dbReference>
<dbReference type="OrthoDB" id="39189at2157"/>
<evidence type="ECO:0000256" key="3">
    <source>
        <dbReference type="ARBA" id="ARBA00022694"/>
    </source>
</evidence>
<evidence type="ECO:0000256" key="6">
    <source>
        <dbReference type="HAMAP-Rule" id="MF_01892"/>
    </source>
</evidence>
<dbReference type="Pfam" id="PF01336">
    <property type="entry name" value="tRNA_anti-codon"/>
    <property type="match status" value="1"/>
</dbReference>
<keyword evidence="4 6" id="KW-0547">Nucleotide-binding</keyword>
<sequence length="419" mass="48245">MRFWIGIDDTDSRKGMCTTYIASLVIKELEKAGMKTIGFPRLIRLNPTIPYKTRGNGAVSILVDGEIGEAVEIVREIVEEYAELDDENTHPGVVFVREDLVDKLQNFSFKALRDVVSLDEALFIIGKYLIPHLKYKKGRGLIGALASVGLPLEDRTLELLVYRKRERFGKEREIVEESFFLADLMTYPFTWDTVDWGNNVVVAAPNSPDPVLFGIRGDSLEKILEAFRYVEAEDYDFYQIFITNQGTDMHIIDEGDVRELKEFRSYKLTGKVIEFPWEIEGGHVFFKIETTFGEVECAAFEPTKQFRKVVRKLMPGDVVEVYGSYKNATLNLEKIRVVKVARVFIEENPICECGKRMESAGRGKGFRCKRCKKVVNYRVLKEVERDIEEGFYEVPPSARRHLSKPLVREGFKEDFHVFR</sequence>
<reference evidence="12" key="1">
    <citation type="submission" date="2010-02" db="EMBL/GenBank/DDBJ databases">
        <title>Complete sequence of Ferroglobus placidus DSM 10642.</title>
        <authorList>
            <consortium name="US DOE Joint Genome Institute"/>
            <person name="Lucas S."/>
            <person name="Copeland A."/>
            <person name="Lapidus A."/>
            <person name="Cheng J.-F."/>
            <person name="Bruce D."/>
            <person name="Goodwin L."/>
            <person name="Pitluck S."/>
            <person name="Saunders E."/>
            <person name="Brettin T."/>
            <person name="Detter J.C."/>
            <person name="Han C."/>
            <person name="Tapia R."/>
            <person name="Larimer F."/>
            <person name="Land M."/>
            <person name="Hauser L."/>
            <person name="Kyrpides N."/>
            <person name="Ivanova N."/>
            <person name="Holmes D."/>
            <person name="Lovley D."/>
            <person name="Kyrpides N."/>
            <person name="Anderson I.J."/>
            <person name="Woyke T."/>
        </authorList>
    </citation>
    <scope>NUCLEOTIDE SEQUENCE [LARGE SCALE GENOMIC DNA]</scope>
    <source>
        <strain evidence="12">DSM 10642 / AEDII12DO</strain>
    </source>
</reference>
<name>D3RY79_FERPA</name>
<dbReference type="PANTHER" id="PTHR40705:SF1">
    <property type="entry name" value="TRNA(ILE2) 2-AGMATINYLCYTIDINE SYNTHETASE TIAS"/>
    <property type="match status" value="1"/>
</dbReference>
<dbReference type="HAMAP" id="MF_01892">
    <property type="entry name" value="tRNA_Ile2_agm2C_synt"/>
    <property type="match status" value="1"/>
</dbReference>
<proteinExistence type="inferred from homology"/>
<dbReference type="Proteomes" id="UP000002613">
    <property type="component" value="Chromosome"/>
</dbReference>